<gene>
    <name evidence="2" type="ORF">IDSA_05160</name>
</gene>
<name>A0A094LB02_9GAMM</name>
<accession>A0A094LB02</accession>
<dbReference type="RefSeq" id="WP_034774741.1">
    <property type="nucleotide sequence ID" value="NZ_JPER01000001.1"/>
</dbReference>
<keyword evidence="1" id="KW-0812">Transmembrane</keyword>
<reference evidence="2 3" key="1">
    <citation type="submission" date="2014-06" db="EMBL/GenBank/DDBJ databases">
        <title>The draft genome sequence of Idiomarina salinarum ISL-52.</title>
        <authorList>
            <person name="Du J."/>
            <person name="Shao Z."/>
        </authorList>
    </citation>
    <scope>NUCLEOTIDE SEQUENCE [LARGE SCALE GENOMIC DNA]</scope>
    <source>
        <strain evidence="2 3">ISL-52</strain>
    </source>
</reference>
<protein>
    <submittedName>
        <fullName evidence="2">Uncharacterized protein</fullName>
    </submittedName>
</protein>
<evidence type="ECO:0000256" key="1">
    <source>
        <dbReference type="SAM" id="Phobius"/>
    </source>
</evidence>
<organism evidence="2 3">
    <name type="scientific">Pseudidiomarina salinarum</name>
    <dbReference type="NCBI Taxonomy" id="435908"/>
    <lineage>
        <taxon>Bacteria</taxon>
        <taxon>Pseudomonadati</taxon>
        <taxon>Pseudomonadota</taxon>
        <taxon>Gammaproteobacteria</taxon>
        <taxon>Alteromonadales</taxon>
        <taxon>Idiomarinaceae</taxon>
        <taxon>Pseudidiomarina</taxon>
    </lineage>
</organism>
<feature type="transmembrane region" description="Helical" evidence="1">
    <location>
        <begin position="39"/>
        <end position="60"/>
    </location>
</feature>
<keyword evidence="1" id="KW-1133">Transmembrane helix</keyword>
<dbReference type="AlphaFoldDB" id="A0A094LB02"/>
<dbReference type="OrthoDB" id="5739727at2"/>
<dbReference type="STRING" id="435908.IDSA_05160"/>
<proteinExistence type="predicted"/>
<sequence>MNINMTLVGQGILLIAIIFGLISYYLGRRKTTNPVIAGFIGFVLSLVPLLGIIYLAILVLKKDVNEPLRHSA</sequence>
<evidence type="ECO:0000313" key="3">
    <source>
        <dbReference type="Proteomes" id="UP000054363"/>
    </source>
</evidence>
<keyword evidence="3" id="KW-1185">Reference proteome</keyword>
<feature type="transmembrane region" description="Helical" evidence="1">
    <location>
        <begin position="7"/>
        <end position="27"/>
    </location>
</feature>
<dbReference type="eggNOG" id="ENOG5031AVT">
    <property type="taxonomic scope" value="Bacteria"/>
</dbReference>
<dbReference type="EMBL" id="JPER01000001">
    <property type="protein sequence ID" value="KFZ32063.1"/>
    <property type="molecule type" value="Genomic_DNA"/>
</dbReference>
<keyword evidence="1" id="KW-0472">Membrane</keyword>
<comment type="caution">
    <text evidence="2">The sequence shown here is derived from an EMBL/GenBank/DDBJ whole genome shotgun (WGS) entry which is preliminary data.</text>
</comment>
<evidence type="ECO:0000313" key="2">
    <source>
        <dbReference type="EMBL" id="KFZ32063.1"/>
    </source>
</evidence>
<dbReference type="Proteomes" id="UP000054363">
    <property type="component" value="Unassembled WGS sequence"/>
</dbReference>